<dbReference type="Proteomes" id="UP000694871">
    <property type="component" value="Unplaced"/>
</dbReference>
<feature type="repeat" description="PPR" evidence="2">
    <location>
        <begin position="232"/>
        <end position="266"/>
    </location>
</feature>
<dbReference type="InterPro" id="IPR033443">
    <property type="entry name" value="PROP1-like_PPR_dom"/>
</dbReference>
<feature type="domain" description="PROP1-like PPR" evidence="3">
    <location>
        <begin position="223"/>
        <end position="330"/>
    </location>
</feature>
<dbReference type="SUPFAM" id="SSF48452">
    <property type="entry name" value="TPR-like"/>
    <property type="match status" value="1"/>
</dbReference>
<dbReference type="Pfam" id="PF01535">
    <property type="entry name" value="PPR"/>
    <property type="match status" value="3"/>
</dbReference>
<dbReference type="Pfam" id="PF13812">
    <property type="entry name" value="PPR_3"/>
    <property type="match status" value="1"/>
</dbReference>
<dbReference type="InterPro" id="IPR011990">
    <property type="entry name" value="TPR-like_helical_dom_sf"/>
</dbReference>
<keyword evidence="1" id="KW-0677">Repeat</keyword>
<keyword evidence="4" id="KW-1185">Reference proteome</keyword>
<dbReference type="InterPro" id="IPR002885">
    <property type="entry name" value="PPR_rpt"/>
</dbReference>
<gene>
    <name evidence="5" type="primary">LRPPRC</name>
</gene>
<evidence type="ECO:0000259" key="3">
    <source>
        <dbReference type="Pfam" id="PF17177"/>
    </source>
</evidence>
<sequence>MAKALKHPASKPKSKDSLMQALFTPDSGPVAFPLLQGLQEIILAAWVHPASTAPSARRLKGLYGFIDSGCSFQFHHLKPNSFISEVILARPRYGLCTSPNDKEGRKLDALGRKIYSSGAMGLRVMGLYNQLLWGKLLPYIQALPQKKQVLAKAIAEEGAVYDVSHYNALLKVYLQNEHTFSPTEFLTKMEEANIQPNRVTYQRLIAAYCSKGDLDGASQILGFMKSKDLPITESVFSTLVTGHARSGDMDNAENILSVMKDAGIEPGPDTYVTLLNAYAEKGDINKIEETLEKIEKADNYLLDRDLMDIIFTLAKAGYPQYVQNILEKMRYDRGYIPDAMNLSLNLVTQGLEDTAFQVLKSFPTSSLETQNGDDLDRGNFFLRHCVNMGKPAAKLKQFCDELKAASLHTAPLQFALHTALELKKDALAVDLMKIMKKEGFPVRPHYFWPLLAEHQKEKNVQGTVGILKAMHEMQIEPDVETYADYVLTNFDDFSSLSNLLKEEGCPVQTKALSALEIRHEAASGSLDKVLALLSSADMPSVDLVQFRGSLVQGFRRSNDVDLWSRITELLYKDGRYCQTPPGPTEAVGYFLYSLIDSMSDSEVQAKEERLRQYFHQLKKMNIVIPPNIFRGIRNLLDSCHVPELIKDAVLLTDREKLSQGGIAKYVGLSVTELEEKLTQLKAENQPVGDILKQLIFDLCSEENMQKALELKARYESDMVVGGYAALINLCCRHDNAEEAMNLKEELYRKDSSAVLDATKYVALVKVLVKCGRLEDAINVLKEMKEKDVPIKDTTVTSFFHLLNGVALRGDVETLNQLHESIVALGLAKSTGNLCSPFITVHLEKDDLPAAVESLFDCCKKYGHLPRLHDILCRLIEKGDTELLQKVMDFMSQERGEMMMLYDLFFAFLNTGKYKEAKKIIETPGLRARPGRLRWFADKCIANNNVEAMESMVELTQKLFECDRDEMYYCQLKLCKQNNDGQRADAIWTKMQEENVIPRERTMRLLADILKMNNQEVPFDMPEVWYNKDVYPALSSSSQSSELSSEPQKKIFILCKKGEAEEAYNVLLEAQKKGIMLDSLGYSVLIRTLLSEGCLEKALQVKNIAETHIKGFVLNDAASSLLIITQVRRDYLKDAVSSLKTLLESGKVPSRLAVTRLVQTLAQKGDLESIRAVEKMIGSFSSSIKLSPMLFINNTVLAHIKNNNLDGAMEYLETLFTSGELKSESSSSSIAFVFRKLIEEKVEPALERLSAMAERFANQFGMYRPVTDLFLQYISAGRVDDARFLLERCSAISEQKRNLVAFIAQASQQPGQVHKIMTLLELIPDFPDMKVVYTFLMRSYALDGDVASAKALYEKMKAEELHPDELFLKRLAVLLKNAGEPVPFTEPPESFKFYAEKLRKEQEEHSSDED</sequence>
<evidence type="ECO:0000313" key="5">
    <source>
        <dbReference type="RefSeq" id="XP_015265641.1"/>
    </source>
</evidence>
<dbReference type="NCBIfam" id="TIGR00756">
    <property type="entry name" value="PPR"/>
    <property type="match status" value="3"/>
</dbReference>
<protein>
    <submittedName>
        <fullName evidence="5">Leucine-rich PPR motif-containing protein, mitochondrial</fullName>
    </submittedName>
</protein>
<dbReference type="InterPro" id="IPR033490">
    <property type="entry name" value="LRP130"/>
</dbReference>
<feature type="repeat" description="PPR" evidence="2">
    <location>
        <begin position="756"/>
        <end position="790"/>
    </location>
</feature>
<dbReference type="Gene3D" id="1.25.40.10">
    <property type="entry name" value="Tetratricopeptide repeat domain"/>
    <property type="match status" value="3"/>
</dbReference>
<accession>A0ABM1JW04</accession>
<feature type="repeat" description="PPR" evidence="2">
    <location>
        <begin position="1328"/>
        <end position="1362"/>
    </location>
</feature>
<dbReference type="PANTHER" id="PTHR46669:SF1">
    <property type="entry name" value="LEUCINE-RICH PPR MOTIF-CONTAINING PROTEIN, MITOCHONDRIAL"/>
    <property type="match status" value="1"/>
</dbReference>
<organism evidence="4 5">
    <name type="scientific">Gekko japonicus</name>
    <name type="common">Schlegel's Japanese gecko</name>
    <dbReference type="NCBI Taxonomy" id="146911"/>
    <lineage>
        <taxon>Eukaryota</taxon>
        <taxon>Metazoa</taxon>
        <taxon>Chordata</taxon>
        <taxon>Craniata</taxon>
        <taxon>Vertebrata</taxon>
        <taxon>Euteleostomi</taxon>
        <taxon>Lepidosauria</taxon>
        <taxon>Squamata</taxon>
        <taxon>Bifurcata</taxon>
        <taxon>Gekkota</taxon>
        <taxon>Gekkonidae</taxon>
        <taxon>Gekkoninae</taxon>
        <taxon>Gekko</taxon>
    </lineage>
</organism>
<dbReference type="GeneID" id="107109507"/>
<feature type="repeat" description="PPR" evidence="2">
    <location>
        <begin position="197"/>
        <end position="231"/>
    </location>
</feature>
<dbReference type="RefSeq" id="XP_015265641.1">
    <property type="nucleotide sequence ID" value="XM_015410155.1"/>
</dbReference>
<dbReference type="PROSITE" id="PS51375">
    <property type="entry name" value="PPR"/>
    <property type="match status" value="4"/>
</dbReference>
<evidence type="ECO:0000256" key="2">
    <source>
        <dbReference type="PROSITE-ProRule" id="PRU00708"/>
    </source>
</evidence>
<reference evidence="5" key="1">
    <citation type="submission" date="2025-08" db="UniProtKB">
        <authorList>
            <consortium name="RefSeq"/>
        </authorList>
    </citation>
    <scope>IDENTIFICATION</scope>
</reference>
<evidence type="ECO:0000256" key="1">
    <source>
        <dbReference type="ARBA" id="ARBA00022737"/>
    </source>
</evidence>
<evidence type="ECO:0000313" key="4">
    <source>
        <dbReference type="Proteomes" id="UP000694871"/>
    </source>
</evidence>
<name>A0ABM1JW04_GEKJA</name>
<dbReference type="PANTHER" id="PTHR46669">
    <property type="entry name" value="LEUCINE-RICH PPR MOTIF-CONTAINING PROTEIN, MITOCHONDRIAL"/>
    <property type="match status" value="1"/>
</dbReference>
<dbReference type="Pfam" id="PF17177">
    <property type="entry name" value="PPR_long"/>
    <property type="match status" value="1"/>
</dbReference>
<proteinExistence type="predicted"/>